<dbReference type="GO" id="GO:0006890">
    <property type="term" value="P:retrograde vesicle-mediated transport, Golgi to endoplasmic reticulum"/>
    <property type="evidence" value="ECO:0007669"/>
    <property type="project" value="InterPro"/>
</dbReference>
<keyword evidence="3 5" id="KW-1133">Transmembrane helix</keyword>
<evidence type="ECO:0000256" key="5">
    <source>
        <dbReference type="SAM" id="Phobius"/>
    </source>
</evidence>
<keyword evidence="4 5" id="KW-0472">Membrane</keyword>
<evidence type="ECO:0000256" key="3">
    <source>
        <dbReference type="ARBA" id="ARBA00022989"/>
    </source>
</evidence>
<reference evidence="7" key="1">
    <citation type="submission" date="2023-07" db="EMBL/GenBank/DDBJ databases">
        <title>A draft genome of Kazachstania heterogenica Y-27499.</title>
        <authorList>
            <person name="Donic C."/>
            <person name="Kralova J.S."/>
            <person name="Fidel L."/>
            <person name="Ben-Dor S."/>
            <person name="Jung S."/>
        </authorList>
    </citation>
    <scope>NUCLEOTIDE SEQUENCE [LARGE SCALE GENOMIC DNA]</scope>
    <source>
        <strain evidence="7">Y27499</strain>
    </source>
</reference>
<dbReference type="PANTHER" id="PTHR13377">
    <property type="entry name" value="PLACENTAL PROTEIN 6"/>
    <property type="match status" value="1"/>
</dbReference>
<dbReference type="SMART" id="SM01160">
    <property type="entry name" value="DUF1751"/>
    <property type="match status" value="1"/>
</dbReference>
<sequence>MKIDTKYLGIDIPDSILDFKNIPTATKYITGTYVYFSIILYISIHVMYDGEPGGNVFNPMVQLIPSQVLKYPYAIVTSNLIDTKLWKFIVTLINLLIGGTFIENNWNSAAEMFKFVLVVGSITNFINLVATNFFSLILPNISLDTPLDGNYSIIIGFAIIYKQLLPETTIIDFKYPFEKNFRFKLLPIFITCFMTITQLFWFHHFADLLSIWISFMCCWVYLRFFQQLPMNNGDEEGYVKGDASDTFELIYFFPDVIKPFLRPVFNWIYDLVVIRLDIITPFDMEEIDKGNDIAIKRGAKKITSSTEDRRRQLALQVLQERMSFP</sequence>
<feature type="transmembrane region" description="Helical" evidence="5">
    <location>
        <begin position="208"/>
        <end position="225"/>
    </location>
</feature>
<comment type="subcellular location">
    <subcellularLocation>
        <location evidence="1">Membrane</location>
        <topology evidence="1">Multi-pass membrane protein</topology>
    </subcellularLocation>
</comment>
<evidence type="ECO:0000256" key="4">
    <source>
        <dbReference type="ARBA" id="ARBA00023136"/>
    </source>
</evidence>
<evidence type="ECO:0000313" key="6">
    <source>
        <dbReference type="EMBL" id="KAK5779092.1"/>
    </source>
</evidence>
<feature type="transmembrane region" description="Helical" evidence="5">
    <location>
        <begin position="149"/>
        <end position="165"/>
    </location>
</feature>
<protein>
    <submittedName>
        <fullName evidence="6">Uncharacterized protein</fullName>
    </submittedName>
</protein>
<evidence type="ECO:0000313" key="7">
    <source>
        <dbReference type="Proteomes" id="UP001306508"/>
    </source>
</evidence>
<dbReference type="PANTHER" id="PTHR13377:SF3">
    <property type="entry name" value="TRANSMEMBRANE PROTEIN 115"/>
    <property type="match status" value="1"/>
</dbReference>
<evidence type="ECO:0000256" key="1">
    <source>
        <dbReference type="ARBA" id="ARBA00004141"/>
    </source>
</evidence>
<feature type="transmembrane region" description="Helical" evidence="5">
    <location>
        <begin position="115"/>
        <end position="137"/>
    </location>
</feature>
<feature type="transmembrane region" description="Helical" evidence="5">
    <location>
        <begin position="85"/>
        <end position="103"/>
    </location>
</feature>
<dbReference type="GO" id="GO:0005794">
    <property type="term" value="C:Golgi apparatus"/>
    <property type="evidence" value="ECO:0007669"/>
    <property type="project" value="TreeGrafter"/>
</dbReference>
<feature type="transmembrane region" description="Helical" evidence="5">
    <location>
        <begin position="28"/>
        <end position="48"/>
    </location>
</feature>
<dbReference type="EMBL" id="JAWIZZ010000047">
    <property type="protein sequence ID" value="KAK5779092.1"/>
    <property type="molecule type" value="Genomic_DNA"/>
</dbReference>
<dbReference type="Proteomes" id="UP001306508">
    <property type="component" value="Unassembled WGS sequence"/>
</dbReference>
<proteinExistence type="predicted"/>
<name>A0AAN7WPJ5_9SACH</name>
<organism evidence="6 7">
    <name type="scientific">Arxiozyma heterogenica</name>
    <dbReference type="NCBI Taxonomy" id="278026"/>
    <lineage>
        <taxon>Eukaryota</taxon>
        <taxon>Fungi</taxon>
        <taxon>Dikarya</taxon>
        <taxon>Ascomycota</taxon>
        <taxon>Saccharomycotina</taxon>
        <taxon>Saccharomycetes</taxon>
        <taxon>Saccharomycetales</taxon>
        <taxon>Saccharomycetaceae</taxon>
        <taxon>Arxiozyma</taxon>
    </lineage>
</organism>
<evidence type="ECO:0000256" key="2">
    <source>
        <dbReference type="ARBA" id="ARBA00022692"/>
    </source>
</evidence>
<gene>
    <name evidence="6" type="ORF">RI543_002977</name>
</gene>
<dbReference type="Pfam" id="PF08551">
    <property type="entry name" value="DUF1751"/>
    <property type="match status" value="1"/>
</dbReference>
<dbReference type="InterPro" id="IPR013861">
    <property type="entry name" value="TMEM115/Pdh1/Rbl19"/>
</dbReference>
<keyword evidence="7" id="KW-1185">Reference proteome</keyword>
<dbReference type="GO" id="GO:0016020">
    <property type="term" value="C:membrane"/>
    <property type="evidence" value="ECO:0007669"/>
    <property type="project" value="UniProtKB-SubCell"/>
</dbReference>
<comment type="caution">
    <text evidence="6">The sequence shown here is derived from an EMBL/GenBank/DDBJ whole genome shotgun (WGS) entry which is preliminary data.</text>
</comment>
<feature type="transmembrane region" description="Helical" evidence="5">
    <location>
        <begin position="185"/>
        <end position="202"/>
    </location>
</feature>
<keyword evidence="2 5" id="KW-0812">Transmembrane</keyword>
<dbReference type="AlphaFoldDB" id="A0AAN7WPJ5"/>
<accession>A0AAN7WPJ5</accession>